<dbReference type="PROSITE" id="PS00445">
    <property type="entry name" value="FGGY_KINASES_2"/>
    <property type="match status" value="1"/>
</dbReference>
<evidence type="ECO:0000256" key="7">
    <source>
        <dbReference type="RuleBase" id="RU003733"/>
    </source>
</evidence>
<evidence type="ECO:0000256" key="5">
    <source>
        <dbReference type="ARBA" id="ARBA00022840"/>
    </source>
</evidence>
<name>A0A1H6KIK4_MYCRU</name>
<gene>
    <name evidence="10" type="ORF">SAMN04489835_3446</name>
</gene>
<reference evidence="11" key="1">
    <citation type="submission" date="2016-10" db="EMBL/GenBank/DDBJ databases">
        <authorList>
            <person name="Varghese N."/>
            <person name="Submissions S."/>
        </authorList>
    </citation>
    <scope>NUCLEOTIDE SEQUENCE [LARGE SCALE GENOMIC DNA]</scope>
    <source>
        <strain evidence="11">DSM 45405</strain>
    </source>
</reference>
<evidence type="ECO:0000259" key="9">
    <source>
        <dbReference type="Pfam" id="PF02782"/>
    </source>
</evidence>
<evidence type="ECO:0000259" key="8">
    <source>
        <dbReference type="Pfam" id="PF00370"/>
    </source>
</evidence>
<dbReference type="RefSeq" id="WP_083408183.1">
    <property type="nucleotide sequence ID" value="NZ_LT629971.1"/>
</dbReference>
<proteinExistence type="inferred from homology"/>
<organism evidence="10 11">
    <name type="scientific">Mycolicibacterium rutilum</name>
    <name type="common">Mycobacterium rutilum</name>
    <dbReference type="NCBI Taxonomy" id="370526"/>
    <lineage>
        <taxon>Bacteria</taxon>
        <taxon>Bacillati</taxon>
        <taxon>Actinomycetota</taxon>
        <taxon>Actinomycetes</taxon>
        <taxon>Mycobacteriales</taxon>
        <taxon>Mycobacteriaceae</taxon>
        <taxon>Mycolicibacterium</taxon>
    </lineage>
</organism>
<evidence type="ECO:0000313" key="11">
    <source>
        <dbReference type="Proteomes" id="UP000182915"/>
    </source>
</evidence>
<keyword evidence="3" id="KW-0547">Nucleotide-binding</keyword>
<dbReference type="Pfam" id="PF02782">
    <property type="entry name" value="FGGY_C"/>
    <property type="match status" value="1"/>
</dbReference>
<dbReference type="SUPFAM" id="SSF53067">
    <property type="entry name" value="Actin-like ATPase domain"/>
    <property type="match status" value="2"/>
</dbReference>
<keyword evidence="4 7" id="KW-0418">Kinase</keyword>
<dbReference type="GO" id="GO:0005829">
    <property type="term" value="C:cytosol"/>
    <property type="evidence" value="ECO:0007669"/>
    <property type="project" value="TreeGrafter"/>
</dbReference>
<dbReference type="InterPro" id="IPR018483">
    <property type="entry name" value="Carb_kinase_FGGY_CS"/>
</dbReference>
<dbReference type="GO" id="GO:0004370">
    <property type="term" value="F:glycerol kinase activity"/>
    <property type="evidence" value="ECO:0007669"/>
    <property type="project" value="TreeGrafter"/>
</dbReference>
<evidence type="ECO:0000256" key="3">
    <source>
        <dbReference type="ARBA" id="ARBA00022741"/>
    </source>
</evidence>
<sequence>MRHVLAIDQGTSGTKAVVVDDTGQVVSISEVPLRPQYLPGGGVEQDPEELFDSVVTAGRQALAQAGVPVAAVGLANQGETVLAWDRDTGRPLTPAVVWQDRRSATICEPLSASAAAVAERTGLVLDPYFSAPKMAWLRANSTTAGVVTTTDTWLVHRLCGAFVTDASTASRSLLTGLNSAAWDDELVELFGLGGEALPEIVGSDEVVGHTEVFGAPIPVAGLIVDQQAALLAESCLAPGSAKCTYGTGAFLLAQLGGNPARSTSGLTTSVAWRLRGDTSYCVDGQVYTAASAVRWAIDIGLVPAPDQIDSAAADSSDGVLCVPALAGLAAPWWDSSATASFTGMTLSSGRGQLVRALIEGIAASVCALTDLVGTDLGQPLTRLRVDGGLTRSAVLMQAQADLGRIPVEVYPSLHATALGAAACARLALDPSLTVEEAVGTWTPHRTYDPQWPADRAADYLDRWRRAAESQLTQKETTT</sequence>
<dbReference type="PIRSF" id="PIRSF000538">
    <property type="entry name" value="GlpK"/>
    <property type="match status" value="1"/>
</dbReference>
<evidence type="ECO:0000256" key="6">
    <source>
        <dbReference type="ARBA" id="ARBA00043149"/>
    </source>
</evidence>
<dbReference type="InterPro" id="IPR018485">
    <property type="entry name" value="FGGY_C"/>
</dbReference>
<evidence type="ECO:0000313" key="10">
    <source>
        <dbReference type="EMBL" id="SEH73477.1"/>
    </source>
</evidence>
<protein>
    <recommendedName>
        <fullName evidence="6">ATP:glycerol 3-phosphotransferase</fullName>
    </recommendedName>
</protein>
<dbReference type="AlphaFoldDB" id="A0A1H6KIK4"/>
<feature type="domain" description="Carbohydrate kinase FGGY N-terminal" evidence="8">
    <location>
        <begin position="4"/>
        <end position="231"/>
    </location>
</feature>
<dbReference type="GO" id="GO:0005524">
    <property type="term" value="F:ATP binding"/>
    <property type="evidence" value="ECO:0007669"/>
    <property type="project" value="UniProtKB-KW"/>
</dbReference>
<dbReference type="Gene3D" id="3.30.420.40">
    <property type="match status" value="2"/>
</dbReference>
<comment type="similarity">
    <text evidence="1 7">Belongs to the FGGY kinase family.</text>
</comment>
<dbReference type="STRING" id="370526.SAMN04489835_3446"/>
<keyword evidence="5" id="KW-0067">ATP-binding</keyword>
<keyword evidence="11" id="KW-1185">Reference proteome</keyword>
<dbReference type="InterPro" id="IPR018484">
    <property type="entry name" value="FGGY_N"/>
</dbReference>
<dbReference type="PANTHER" id="PTHR10196">
    <property type="entry name" value="SUGAR KINASE"/>
    <property type="match status" value="1"/>
</dbReference>
<keyword evidence="2 7" id="KW-0808">Transferase</keyword>
<dbReference type="EMBL" id="LT629971">
    <property type="protein sequence ID" value="SEH73477.1"/>
    <property type="molecule type" value="Genomic_DNA"/>
</dbReference>
<dbReference type="GO" id="GO:0019563">
    <property type="term" value="P:glycerol catabolic process"/>
    <property type="evidence" value="ECO:0007669"/>
    <property type="project" value="TreeGrafter"/>
</dbReference>
<feature type="domain" description="Carbohydrate kinase FGGY C-terminal" evidence="9">
    <location>
        <begin position="241"/>
        <end position="427"/>
    </location>
</feature>
<dbReference type="Proteomes" id="UP000182915">
    <property type="component" value="Chromosome I"/>
</dbReference>
<accession>A0A1H6KIK4</accession>
<evidence type="ECO:0000256" key="1">
    <source>
        <dbReference type="ARBA" id="ARBA00009156"/>
    </source>
</evidence>
<dbReference type="InterPro" id="IPR043129">
    <property type="entry name" value="ATPase_NBD"/>
</dbReference>
<evidence type="ECO:0000256" key="4">
    <source>
        <dbReference type="ARBA" id="ARBA00022777"/>
    </source>
</evidence>
<dbReference type="InterPro" id="IPR000577">
    <property type="entry name" value="Carb_kinase_FGGY"/>
</dbReference>
<dbReference type="PANTHER" id="PTHR10196:SF69">
    <property type="entry name" value="GLYCEROL KINASE"/>
    <property type="match status" value="1"/>
</dbReference>
<dbReference type="OrthoDB" id="9805576at2"/>
<evidence type="ECO:0000256" key="2">
    <source>
        <dbReference type="ARBA" id="ARBA00022679"/>
    </source>
</evidence>
<dbReference type="Pfam" id="PF00370">
    <property type="entry name" value="FGGY_N"/>
    <property type="match status" value="1"/>
</dbReference>